<evidence type="ECO:0000313" key="1">
    <source>
        <dbReference type="EMBL" id="CAG8707351.1"/>
    </source>
</evidence>
<protein>
    <submittedName>
        <fullName evidence="1">612_t:CDS:1</fullName>
    </submittedName>
</protein>
<dbReference type="Proteomes" id="UP000789525">
    <property type="component" value="Unassembled WGS sequence"/>
</dbReference>
<comment type="caution">
    <text evidence="1">The sequence shown here is derived from an EMBL/GenBank/DDBJ whole genome shotgun (WGS) entry which is preliminary data.</text>
</comment>
<gene>
    <name evidence="1" type="ORF">ACOLOM_LOCUS10507</name>
</gene>
<sequence>GAQWEREAEGEKGEKHREQHEDRGAGDRYLDSAGCVESWERPAKSCTANDGTLDFLEWLATVDSKVKQAFNGALSLYGGALGLEGVGEFELSVNLPRLMSLFNQKPKSRPTLPSLKRKLTRSTLTDSLLGASGKSIGPPWGNLVRKKVIALLYENTVFPEKWYHGDPGGADKEQAIAMLEHLRAGDNGQLPEELVVCFKPGPCPRLPPKTKDEEVEETMAQPAQPAQTRKKPVYEELSDKEDDGTSAKKVSIHYHTTGFLHDSHFSQTTSVASPPGEQAATMPAPVTLPVPDKSAAGSDTPGKKSVAWSSTVPGGETGGESFESRTRKPGAASSRTRRNHPGDAATDTGMAKDPITEPNSLDDESTSGRNSAKSTSKKAGTQPQGNRKQGRGGKESQEDKPADTEGVSPEDTRRKLRSQQAQALRKPEGESAPGKKVSSQKRKADELLHDDSAAPKADRMRGAAKGIRNKRQKTKID</sequence>
<keyword evidence="2" id="KW-1185">Reference proteome</keyword>
<evidence type="ECO:0000313" key="2">
    <source>
        <dbReference type="Proteomes" id="UP000789525"/>
    </source>
</evidence>
<accession>A0ACA9PFU6</accession>
<feature type="non-terminal residue" evidence="1">
    <location>
        <position position="1"/>
    </location>
</feature>
<name>A0ACA9PFU6_9GLOM</name>
<organism evidence="1 2">
    <name type="scientific">Acaulospora colombiana</name>
    <dbReference type="NCBI Taxonomy" id="27376"/>
    <lineage>
        <taxon>Eukaryota</taxon>
        <taxon>Fungi</taxon>
        <taxon>Fungi incertae sedis</taxon>
        <taxon>Mucoromycota</taxon>
        <taxon>Glomeromycotina</taxon>
        <taxon>Glomeromycetes</taxon>
        <taxon>Diversisporales</taxon>
        <taxon>Acaulosporaceae</taxon>
        <taxon>Acaulospora</taxon>
    </lineage>
</organism>
<proteinExistence type="predicted"/>
<reference evidence="1" key="1">
    <citation type="submission" date="2021-06" db="EMBL/GenBank/DDBJ databases">
        <authorList>
            <person name="Kallberg Y."/>
            <person name="Tangrot J."/>
            <person name="Rosling A."/>
        </authorList>
    </citation>
    <scope>NUCLEOTIDE SEQUENCE</scope>
    <source>
        <strain evidence="1">CL356</strain>
    </source>
</reference>
<dbReference type="EMBL" id="CAJVPT010034250">
    <property type="protein sequence ID" value="CAG8707351.1"/>
    <property type="molecule type" value="Genomic_DNA"/>
</dbReference>